<organism evidence="6 7">
    <name type="scientific">Scopulibacillus daqui</name>
    <dbReference type="NCBI Taxonomy" id="1469162"/>
    <lineage>
        <taxon>Bacteria</taxon>
        <taxon>Bacillati</taxon>
        <taxon>Bacillota</taxon>
        <taxon>Bacilli</taxon>
        <taxon>Bacillales</taxon>
        <taxon>Sporolactobacillaceae</taxon>
        <taxon>Scopulibacillus</taxon>
    </lineage>
</organism>
<keyword evidence="5" id="KW-0963">Cytoplasm</keyword>
<dbReference type="InterPro" id="IPR015424">
    <property type="entry name" value="PyrdxlP-dep_Trfase"/>
</dbReference>
<comment type="subcellular location">
    <subcellularLocation>
        <location evidence="5">Cytoplasm</location>
    </subcellularLocation>
</comment>
<feature type="modified residue" description="N6-(pyridoxal phosphate)lysine" evidence="5">
    <location>
        <position position="250"/>
    </location>
</feature>
<dbReference type="Proteomes" id="UP000808914">
    <property type="component" value="Unassembled WGS sequence"/>
</dbReference>
<dbReference type="EC" id="2.6.1.11" evidence="5"/>
<evidence type="ECO:0000313" key="6">
    <source>
        <dbReference type="EMBL" id="MBM7644550.1"/>
    </source>
</evidence>
<reference evidence="6 7" key="1">
    <citation type="submission" date="2021-01" db="EMBL/GenBank/DDBJ databases">
        <title>Genomic Encyclopedia of Type Strains, Phase IV (KMG-IV): sequencing the most valuable type-strain genomes for metagenomic binning, comparative biology and taxonomic classification.</title>
        <authorList>
            <person name="Goeker M."/>
        </authorList>
    </citation>
    <scope>NUCLEOTIDE SEQUENCE [LARGE SCALE GENOMIC DNA]</scope>
    <source>
        <strain evidence="6 7">DSM 28236</strain>
    </source>
</reference>
<dbReference type="CDD" id="cd00610">
    <property type="entry name" value="OAT_like"/>
    <property type="match status" value="1"/>
</dbReference>
<dbReference type="Gene3D" id="3.90.1150.10">
    <property type="entry name" value="Aspartate Aminotransferase, domain 1"/>
    <property type="match status" value="1"/>
</dbReference>
<comment type="cofactor">
    <cofactor evidence="5">
        <name>pyridoxal 5'-phosphate</name>
        <dbReference type="ChEBI" id="CHEBI:597326"/>
    </cofactor>
    <text evidence="5">Binds 1 pyridoxal phosphate per subunit.</text>
</comment>
<dbReference type="Gene3D" id="3.40.640.10">
    <property type="entry name" value="Type I PLP-dependent aspartate aminotransferase-like (Major domain)"/>
    <property type="match status" value="1"/>
</dbReference>
<gene>
    <name evidence="5" type="primary">argD</name>
    <name evidence="6" type="ORF">JOD45_000743</name>
</gene>
<evidence type="ECO:0000313" key="7">
    <source>
        <dbReference type="Proteomes" id="UP000808914"/>
    </source>
</evidence>
<keyword evidence="4 5" id="KW-0663">Pyridoxal phosphate</keyword>
<comment type="caution">
    <text evidence="6">The sequence shown here is derived from an EMBL/GenBank/DDBJ whole genome shotgun (WGS) entry which is preliminary data.</text>
</comment>
<dbReference type="InterPro" id="IPR050103">
    <property type="entry name" value="Class-III_PLP-dep_AT"/>
</dbReference>
<feature type="binding site" evidence="5">
    <location>
        <position position="136"/>
    </location>
    <ligand>
        <name>pyridoxal 5'-phosphate</name>
        <dbReference type="ChEBI" id="CHEBI:597326"/>
    </ligand>
</feature>
<evidence type="ECO:0000256" key="5">
    <source>
        <dbReference type="HAMAP-Rule" id="MF_01107"/>
    </source>
</evidence>
<dbReference type="EMBL" id="JAFBER010000003">
    <property type="protein sequence ID" value="MBM7644550.1"/>
    <property type="molecule type" value="Genomic_DNA"/>
</dbReference>
<comment type="subunit">
    <text evidence="5">Homodimer.</text>
</comment>
<comment type="pathway">
    <text evidence="5">Amino-acid biosynthesis; L-arginine biosynthesis; N(2)-acetyl-L-ornithine from L-glutamate: step 4/4.</text>
</comment>
<dbReference type="InterPro" id="IPR015421">
    <property type="entry name" value="PyrdxlP-dep_Trfase_major"/>
</dbReference>
<dbReference type="HAMAP" id="MF_01107">
    <property type="entry name" value="ArgD_aminotrans_3"/>
    <property type="match status" value="1"/>
</dbReference>
<sequence>MSNQQLTELEPLMPTYNRFPIAIAKGKESFVWDSNGKRYLDYTSGIAVCNLGHVPDEVKEKVELQLNDLWHCSNLYHIPQQKKLAALLVEKSCCDQVFFCSSGAEANEAAIKLARKYSQTIKQQKAFEIVTFSRSFHGRTLAALSATAQDKIKTGFAPFIDGFRYLPYNDFESIDQLQNGKTCAVLLELVQGEGGVIPADQEWIEKLAATCKKEGILLMADEIQTGIGRTGTFFAYEQYGIEPDVITLAKGLGSGFPIGAVLAKAEAAKAFDPGSHGSTFGGNPLAAAAGIATLEAIEQYEVLKTAQENGKYLKDRLEALQDKYSCHIQSVRGKGLLLGLVTTSDAVNIVNQAREKQVLILTAGQNVVRILPPLTTDRSEIDMFISVMEEIFANLEA</sequence>
<dbReference type="Pfam" id="PF00202">
    <property type="entry name" value="Aminotran_3"/>
    <property type="match status" value="1"/>
</dbReference>
<feature type="binding site" evidence="5">
    <location>
        <begin position="221"/>
        <end position="224"/>
    </location>
    <ligand>
        <name>pyridoxal 5'-phosphate</name>
        <dbReference type="ChEBI" id="CHEBI:597326"/>
    </ligand>
</feature>
<comment type="miscellaneous">
    <text evidence="5">May also have succinyldiaminopimelate aminotransferase activity, thus carrying out the corresponding step in lysine biosynthesis.</text>
</comment>
<dbReference type="RefSeq" id="WP_205002510.1">
    <property type="nucleotide sequence ID" value="NZ_JAFBER010000003.1"/>
</dbReference>
<keyword evidence="2 5" id="KW-0028">Amino-acid biosynthesis</keyword>
<evidence type="ECO:0000256" key="2">
    <source>
        <dbReference type="ARBA" id="ARBA00022605"/>
    </source>
</evidence>
<feature type="binding site" evidence="5">
    <location>
        <begin position="103"/>
        <end position="104"/>
    </location>
    <ligand>
        <name>pyridoxal 5'-phosphate</name>
        <dbReference type="ChEBI" id="CHEBI:597326"/>
    </ligand>
</feature>
<dbReference type="InterPro" id="IPR005814">
    <property type="entry name" value="Aminotrans_3"/>
</dbReference>
<dbReference type="InterPro" id="IPR004636">
    <property type="entry name" value="AcOrn/SuccOrn_fam"/>
</dbReference>
<comment type="catalytic activity">
    <reaction evidence="5">
        <text>N(2)-acetyl-L-ornithine + 2-oxoglutarate = N-acetyl-L-glutamate 5-semialdehyde + L-glutamate</text>
        <dbReference type="Rhea" id="RHEA:18049"/>
        <dbReference type="ChEBI" id="CHEBI:16810"/>
        <dbReference type="ChEBI" id="CHEBI:29123"/>
        <dbReference type="ChEBI" id="CHEBI:29985"/>
        <dbReference type="ChEBI" id="CHEBI:57805"/>
        <dbReference type="EC" id="2.6.1.11"/>
    </reaction>
</comment>
<protein>
    <recommendedName>
        <fullName evidence="5">Acetylornithine aminotransferase</fullName>
        <shortName evidence="5">ACOAT</shortName>
        <ecNumber evidence="5">2.6.1.11</ecNumber>
    </recommendedName>
</protein>
<accession>A0ABS2PYA4</accession>
<dbReference type="NCBIfam" id="NF002325">
    <property type="entry name" value="PRK01278.1"/>
    <property type="match status" value="1"/>
</dbReference>
<proteinExistence type="inferred from homology"/>
<dbReference type="PANTHER" id="PTHR11986:SF79">
    <property type="entry name" value="ACETYLORNITHINE AMINOTRANSFERASE, MITOCHONDRIAL"/>
    <property type="match status" value="1"/>
</dbReference>
<keyword evidence="1 5" id="KW-0032">Aminotransferase</keyword>
<dbReference type="PROSITE" id="PS00600">
    <property type="entry name" value="AA_TRANSFER_CLASS_3"/>
    <property type="match status" value="1"/>
</dbReference>
<name>A0ABS2PYA4_9BACL</name>
<dbReference type="GO" id="GO:0003992">
    <property type="term" value="F:N2-acetyl-L-ornithine:2-oxoglutarate 5-aminotransferase activity"/>
    <property type="evidence" value="ECO:0007669"/>
    <property type="project" value="UniProtKB-EC"/>
</dbReference>
<keyword evidence="3 5" id="KW-0808">Transferase</keyword>
<feature type="binding site" evidence="5">
    <location>
        <position position="278"/>
    </location>
    <ligand>
        <name>N(2)-acetyl-L-ornithine</name>
        <dbReference type="ChEBI" id="CHEBI:57805"/>
    </ligand>
</feature>
<dbReference type="InterPro" id="IPR049704">
    <property type="entry name" value="Aminotrans_3_PPA_site"/>
</dbReference>
<dbReference type="PANTHER" id="PTHR11986">
    <property type="entry name" value="AMINOTRANSFERASE CLASS III"/>
    <property type="match status" value="1"/>
</dbReference>
<feature type="binding site" evidence="5">
    <location>
        <position position="139"/>
    </location>
    <ligand>
        <name>N(2)-acetyl-L-ornithine</name>
        <dbReference type="ChEBI" id="CHEBI:57805"/>
    </ligand>
</feature>
<dbReference type="SUPFAM" id="SSF53383">
    <property type="entry name" value="PLP-dependent transferases"/>
    <property type="match status" value="1"/>
</dbReference>
<dbReference type="InterPro" id="IPR015422">
    <property type="entry name" value="PyrdxlP-dep_Trfase_small"/>
</dbReference>
<comment type="similarity">
    <text evidence="5">Belongs to the class-III pyridoxal-phosphate-dependent aminotransferase family. ArgD subfamily.</text>
</comment>
<evidence type="ECO:0000256" key="3">
    <source>
        <dbReference type="ARBA" id="ARBA00022679"/>
    </source>
</evidence>
<dbReference type="NCBIfam" id="NF002797">
    <property type="entry name" value="PRK02936.1"/>
    <property type="match status" value="1"/>
</dbReference>
<feature type="binding site" evidence="5">
    <location>
        <position position="279"/>
    </location>
    <ligand>
        <name>pyridoxal 5'-phosphate</name>
        <dbReference type="ChEBI" id="CHEBI:597326"/>
    </ligand>
</feature>
<keyword evidence="7" id="KW-1185">Reference proteome</keyword>
<dbReference type="NCBIfam" id="TIGR00707">
    <property type="entry name" value="argD"/>
    <property type="match status" value="1"/>
</dbReference>
<evidence type="ECO:0000256" key="4">
    <source>
        <dbReference type="ARBA" id="ARBA00022898"/>
    </source>
</evidence>
<evidence type="ECO:0000256" key="1">
    <source>
        <dbReference type="ARBA" id="ARBA00022576"/>
    </source>
</evidence>
<keyword evidence="5" id="KW-0055">Arginine biosynthesis</keyword>
<dbReference type="PIRSF" id="PIRSF000521">
    <property type="entry name" value="Transaminase_4ab_Lys_Orn"/>
    <property type="match status" value="1"/>
</dbReference>